<sequence>MRLYLYPLSILSIQIYIRYPLNGPDIRYRCQFEFSGPSDGRVFIRPFSSITVSIPSFSIAGSRI</sequence>
<dbReference type="AlphaFoldDB" id="A0A921QQT8"/>
<reference evidence="1" key="2">
    <citation type="submission" date="2020-10" db="EMBL/GenBank/DDBJ databases">
        <authorList>
            <person name="Cooper E.A."/>
            <person name="Brenton Z.W."/>
            <person name="Flinn B.S."/>
            <person name="Jenkins J."/>
            <person name="Shu S."/>
            <person name="Flowers D."/>
            <person name="Luo F."/>
            <person name="Wang Y."/>
            <person name="Xia P."/>
            <person name="Barry K."/>
            <person name="Daum C."/>
            <person name="Lipzen A."/>
            <person name="Yoshinaga Y."/>
            <person name="Schmutz J."/>
            <person name="Saski C."/>
            <person name="Vermerris W."/>
            <person name="Kresovich S."/>
        </authorList>
    </citation>
    <scope>NUCLEOTIDE SEQUENCE</scope>
</reference>
<gene>
    <name evidence="1" type="ORF">BDA96_06G052900</name>
</gene>
<comment type="caution">
    <text evidence="1">The sequence shown here is derived from an EMBL/GenBank/DDBJ whole genome shotgun (WGS) entry which is preliminary data.</text>
</comment>
<accession>A0A921QQT8</accession>
<organism evidence="1 2">
    <name type="scientific">Sorghum bicolor</name>
    <name type="common">Sorghum</name>
    <name type="synonym">Sorghum vulgare</name>
    <dbReference type="NCBI Taxonomy" id="4558"/>
    <lineage>
        <taxon>Eukaryota</taxon>
        <taxon>Viridiplantae</taxon>
        <taxon>Streptophyta</taxon>
        <taxon>Embryophyta</taxon>
        <taxon>Tracheophyta</taxon>
        <taxon>Spermatophyta</taxon>
        <taxon>Magnoliopsida</taxon>
        <taxon>Liliopsida</taxon>
        <taxon>Poales</taxon>
        <taxon>Poaceae</taxon>
        <taxon>PACMAD clade</taxon>
        <taxon>Panicoideae</taxon>
        <taxon>Andropogonodae</taxon>
        <taxon>Andropogoneae</taxon>
        <taxon>Sorghinae</taxon>
        <taxon>Sorghum</taxon>
    </lineage>
</organism>
<evidence type="ECO:0000313" key="1">
    <source>
        <dbReference type="EMBL" id="KAG0525395.1"/>
    </source>
</evidence>
<protein>
    <submittedName>
        <fullName evidence="1">Uncharacterized protein</fullName>
    </submittedName>
</protein>
<name>A0A921QQT8_SORBI</name>
<proteinExistence type="predicted"/>
<dbReference type="EMBL" id="CM027685">
    <property type="protein sequence ID" value="KAG0525395.1"/>
    <property type="molecule type" value="Genomic_DNA"/>
</dbReference>
<reference evidence="1" key="1">
    <citation type="journal article" date="2019" name="BMC Genomics">
        <title>A new reference genome for Sorghum bicolor reveals high levels of sequence similarity between sweet and grain genotypes: implications for the genetics of sugar metabolism.</title>
        <authorList>
            <person name="Cooper E.A."/>
            <person name="Brenton Z.W."/>
            <person name="Flinn B.S."/>
            <person name="Jenkins J."/>
            <person name="Shu S."/>
            <person name="Flowers D."/>
            <person name="Luo F."/>
            <person name="Wang Y."/>
            <person name="Xia P."/>
            <person name="Barry K."/>
            <person name="Daum C."/>
            <person name="Lipzen A."/>
            <person name="Yoshinaga Y."/>
            <person name="Schmutz J."/>
            <person name="Saski C."/>
            <person name="Vermerris W."/>
            <person name="Kresovich S."/>
        </authorList>
    </citation>
    <scope>NUCLEOTIDE SEQUENCE</scope>
</reference>
<evidence type="ECO:0000313" key="2">
    <source>
        <dbReference type="Proteomes" id="UP000807115"/>
    </source>
</evidence>
<dbReference type="Proteomes" id="UP000807115">
    <property type="component" value="Chromosome 6"/>
</dbReference>